<evidence type="ECO:0000313" key="2">
    <source>
        <dbReference type="Proteomes" id="UP000236291"/>
    </source>
</evidence>
<name>A0A2K3NS42_TRIPR</name>
<evidence type="ECO:0000313" key="1">
    <source>
        <dbReference type="EMBL" id="PNY05854.1"/>
    </source>
</evidence>
<reference evidence="1 2" key="1">
    <citation type="journal article" date="2014" name="Am. J. Bot.">
        <title>Genome assembly and annotation for red clover (Trifolium pratense; Fabaceae).</title>
        <authorList>
            <person name="Istvanek J."/>
            <person name="Jaros M."/>
            <person name="Krenek A."/>
            <person name="Repkova J."/>
        </authorList>
    </citation>
    <scope>NUCLEOTIDE SEQUENCE [LARGE SCALE GENOMIC DNA]</scope>
    <source>
        <strain evidence="2">cv. Tatra</strain>
        <tissue evidence="1">Young leaves</tissue>
    </source>
</reference>
<accession>A0A2K3NS42</accession>
<dbReference type="AlphaFoldDB" id="A0A2K3NS42"/>
<proteinExistence type="predicted"/>
<sequence>MACHESCAGVTRMEWSFAAAWNAGLAACGAASQLRPAWRVLFASFRASSDHVLPV</sequence>
<dbReference type="EMBL" id="ASHM01001009">
    <property type="protein sequence ID" value="PNY05854.1"/>
    <property type="molecule type" value="Genomic_DNA"/>
</dbReference>
<gene>
    <name evidence="1" type="ORF">L195_g002312</name>
</gene>
<reference evidence="1 2" key="2">
    <citation type="journal article" date="2017" name="Front. Plant Sci.">
        <title>Gene Classification and Mining of Molecular Markers Useful in Red Clover (Trifolium pratense) Breeding.</title>
        <authorList>
            <person name="Istvanek J."/>
            <person name="Dluhosova J."/>
            <person name="Dluhos P."/>
            <person name="Patkova L."/>
            <person name="Nedelnik J."/>
            <person name="Repkova J."/>
        </authorList>
    </citation>
    <scope>NUCLEOTIDE SEQUENCE [LARGE SCALE GENOMIC DNA]</scope>
    <source>
        <strain evidence="2">cv. Tatra</strain>
        <tissue evidence="1">Young leaves</tissue>
    </source>
</reference>
<organism evidence="1 2">
    <name type="scientific">Trifolium pratense</name>
    <name type="common">Red clover</name>
    <dbReference type="NCBI Taxonomy" id="57577"/>
    <lineage>
        <taxon>Eukaryota</taxon>
        <taxon>Viridiplantae</taxon>
        <taxon>Streptophyta</taxon>
        <taxon>Embryophyta</taxon>
        <taxon>Tracheophyta</taxon>
        <taxon>Spermatophyta</taxon>
        <taxon>Magnoliopsida</taxon>
        <taxon>eudicotyledons</taxon>
        <taxon>Gunneridae</taxon>
        <taxon>Pentapetalae</taxon>
        <taxon>rosids</taxon>
        <taxon>fabids</taxon>
        <taxon>Fabales</taxon>
        <taxon>Fabaceae</taxon>
        <taxon>Papilionoideae</taxon>
        <taxon>50 kb inversion clade</taxon>
        <taxon>NPAAA clade</taxon>
        <taxon>Hologalegina</taxon>
        <taxon>IRL clade</taxon>
        <taxon>Trifolieae</taxon>
        <taxon>Trifolium</taxon>
    </lineage>
</organism>
<dbReference type="Proteomes" id="UP000236291">
    <property type="component" value="Unassembled WGS sequence"/>
</dbReference>
<comment type="caution">
    <text evidence="1">The sequence shown here is derived from an EMBL/GenBank/DDBJ whole genome shotgun (WGS) entry which is preliminary data.</text>
</comment>
<protein>
    <submittedName>
        <fullName evidence="1">Uncharacterized protein</fullName>
    </submittedName>
</protein>